<reference evidence="3" key="2">
    <citation type="submission" date="2021-08" db="EMBL/GenBank/DDBJ databases">
        <authorList>
            <person name="Tani A."/>
            <person name="Ola A."/>
            <person name="Ogura Y."/>
            <person name="Katsura K."/>
            <person name="Hayashi T."/>
        </authorList>
    </citation>
    <scope>NUCLEOTIDE SEQUENCE</scope>
    <source>
        <strain evidence="3">KCTC 52305</strain>
    </source>
</reference>
<organism evidence="3 4">
    <name type="scientific">Methylobacterium crusticola</name>
    <dbReference type="NCBI Taxonomy" id="1697972"/>
    <lineage>
        <taxon>Bacteria</taxon>
        <taxon>Pseudomonadati</taxon>
        <taxon>Pseudomonadota</taxon>
        <taxon>Alphaproteobacteria</taxon>
        <taxon>Hyphomicrobiales</taxon>
        <taxon>Methylobacteriaceae</taxon>
        <taxon>Methylobacterium</taxon>
    </lineage>
</organism>
<gene>
    <name evidence="3" type="ORF">OPKNFCMD_5707</name>
</gene>
<dbReference type="CDD" id="cd16904">
    <property type="entry name" value="pesticin_lyz-like"/>
    <property type="match status" value="1"/>
</dbReference>
<proteinExistence type="predicted"/>
<evidence type="ECO:0000256" key="1">
    <source>
        <dbReference type="ARBA" id="ARBA00022529"/>
    </source>
</evidence>
<name>A0ABQ4R813_9HYPH</name>
<comment type="caution">
    <text evidence="3">The sequence shown here is derived from an EMBL/GenBank/DDBJ whole genome shotgun (WGS) entry which is preliminary data.</text>
</comment>
<protein>
    <recommendedName>
        <fullName evidence="5">Pesticin C-terminal domain-containing protein</fullName>
    </recommendedName>
</protein>
<accession>A0ABQ4R813</accession>
<evidence type="ECO:0000256" key="2">
    <source>
        <dbReference type="ARBA" id="ARBA00022638"/>
    </source>
</evidence>
<dbReference type="Gene3D" id="1.10.530.40">
    <property type="match status" value="1"/>
</dbReference>
<evidence type="ECO:0000313" key="3">
    <source>
        <dbReference type="EMBL" id="GJD52939.1"/>
    </source>
</evidence>
<reference evidence="3" key="1">
    <citation type="journal article" date="2021" name="Front. Microbiol.">
        <title>Comprehensive Comparative Genomics and Phenotyping of Methylobacterium Species.</title>
        <authorList>
            <person name="Alessa O."/>
            <person name="Ogura Y."/>
            <person name="Fujitani Y."/>
            <person name="Takami H."/>
            <person name="Hayashi T."/>
            <person name="Sahin N."/>
            <person name="Tani A."/>
        </authorList>
    </citation>
    <scope>NUCLEOTIDE SEQUENCE</scope>
    <source>
        <strain evidence="3">KCTC 52305</strain>
    </source>
</reference>
<keyword evidence="1" id="KW-0929">Antimicrobial</keyword>
<keyword evidence="2" id="KW-0081">Bacteriolytic enzyme</keyword>
<dbReference type="SUPFAM" id="SSF53955">
    <property type="entry name" value="Lysozyme-like"/>
    <property type="match status" value="1"/>
</dbReference>
<evidence type="ECO:0008006" key="5">
    <source>
        <dbReference type="Google" id="ProtNLM"/>
    </source>
</evidence>
<evidence type="ECO:0000313" key="4">
    <source>
        <dbReference type="Proteomes" id="UP001055167"/>
    </source>
</evidence>
<sequence>MSDDQANPDTLTEDELESARAAREALEWLRGEHGDAVAGEEGAAEALPPADISPAAFDLIVTFEVTSRALYEDRYRRPTWPGGESGATIGIGYDVGYAQGRLEPDWSGVIPDPMIADLRQALGVTGDDARALAARLGTTVDVPWDAAIAVHRTKVVPRWTQVVTRALPHTDRIGPDCLGALVSLTYNRGATFRKDGDRYREMRAIRQHMEAAEFDLVPGDIRAMARLWPNVAGLRKRREREAALFEAGLAAA</sequence>
<dbReference type="InterPro" id="IPR023347">
    <property type="entry name" value="Lysozyme_dom_sf"/>
</dbReference>
<dbReference type="RefSeq" id="WP_203236256.1">
    <property type="nucleotide sequence ID" value="NZ_BPQH01000023.1"/>
</dbReference>
<dbReference type="InterPro" id="IPR023346">
    <property type="entry name" value="Lysozyme-like_dom_sf"/>
</dbReference>
<keyword evidence="4" id="KW-1185">Reference proteome</keyword>
<dbReference type="EMBL" id="BPQH01000023">
    <property type="protein sequence ID" value="GJD52939.1"/>
    <property type="molecule type" value="Genomic_DNA"/>
</dbReference>
<dbReference type="Proteomes" id="UP001055167">
    <property type="component" value="Unassembled WGS sequence"/>
</dbReference>